<gene>
    <name evidence="6" type="ORF">FXN61_07375</name>
</gene>
<accession>A0ABX1FD00</accession>
<comment type="caution">
    <text evidence="6">The sequence shown here is derived from an EMBL/GenBank/DDBJ whole genome shotgun (WGS) entry which is preliminary data.</text>
</comment>
<dbReference type="Proteomes" id="UP001515943">
    <property type="component" value="Unassembled WGS sequence"/>
</dbReference>
<proteinExistence type="predicted"/>
<evidence type="ECO:0000256" key="4">
    <source>
        <dbReference type="ARBA" id="ARBA00023136"/>
    </source>
</evidence>
<reference evidence="6 7" key="1">
    <citation type="submission" date="2019-08" db="EMBL/GenBank/DDBJ databases">
        <title>Lentzea from Indian Himalayas.</title>
        <authorList>
            <person name="Mandal S."/>
            <person name="Mallick Gupta A."/>
            <person name="Maiti P.K."/>
            <person name="Sarkar J."/>
            <person name="Mandal S."/>
        </authorList>
    </citation>
    <scope>NUCLEOTIDE SEQUENCE [LARGE SCALE GENOMIC DNA]</scope>
    <source>
        <strain evidence="6 7">PSKA42</strain>
    </source>
</reference>
<name>A0ABX1FD00_9PSEU</name>
<feature type="transmembrane region" description="Helical" evidence="5">
    <location>
        <begin position="109"/>
        <end position="131"/>
    </location>
</feature>
<feature type="transmembrane region" description="Helical" evidence="5">
    <location>
        <begin position="44"/>
        <end position="64"/>
    </location>
</feature>
<evidence type="ECO:0000313" key="6">
    <source>
        <dbReference type="EMBL" id="NKE56660.1"/>
    </source>
</evidence>
<feature type="transmembrane region" description="Helical" evidence="5">
    <location>
        <begin position="6"/>
        <end position="24"/>
    </location>
</feature>
<keyword evidence="3 5" id="KW-1133">Transmembrane helix</keyword>
<evidence type="ECO:0000256" key="3">
    <source>
        <dbReference type="ARBA" id="ARBA00022989"/>
    </source>
</evidence>
<evidence type="ECO:0000256" key="5">
    <source>
        <dbReference type="SAM" id="Phobius"/>
    </source>
</evidence>
<feature type="transmembrane region" description="Helical" evidence="5">
    <location>
        <begin position="70"/>
        <end position="88"/>
    </location>
</feature>
<evidence type="ECO:0000256" key="1">
    <source>
        <dbReference type="ARBA" id="ARBA00004141"/>
    </source>
</evidence>
<keyword evidence="7" id="KW-1185">Reference proteome</keyword>
<dbReference type="Pfam" id="PF07681">
    <property type="entry name" value="DoxX"/>
    <property type="match status" value="1"/>
</dbReference>
<evidence type="ECO:0000313" key="7">
    <source>
        <dbReference type="Proteomes" id="UP001515943"/>
    </source>
</evidence>
<comment type="subcellular location">
    <subcellularLocation>
        <location evidence="1">Membrane</location>
        <topology evidence="1">Multi-pass membrane protein</topology>
    </subcellularLocation>
</comment>
<organism evidence="6 7">
    <name type="scientific">Lentzea indica</name>
    <dbReference type="NCBI Taxonomy" id="2604800"/>
    <lineage>
        <taxon>Bacteria</taxon>
        <taxon>Bacillati</taxon>
        <taxon>Actinomycetota</taxon>
        <taxon>Actinomycetes</taxon>
        <taxon>Pseudonocardiales</taxon>
        <taxon>Pseudonocardiaceae</taxon>
        <taxon>Lentzea</taxon>
    </lineage>
</organism>
<dbReference type="RefSeq" id="WP_167971546.1">
    <property type="nucleotide sequence ID" value="NZ_VSRL01000017.1"/>
</dbReference>
<keyword evidence="4 5" id="KW-0472">Membrane</keyword>
<dbReference type="EMBL" id="VSRL01000017">
    <property type="protein sequence ID" value="NKE56660.1"/>
    <property type="molecule type" value="Genomic_DNA"/>
</dbReference>
<dbReference type="InterPro" id="IPR032808">
    <property type="entry name" value="DoxX"/>
</dbReference>
<protein>
    <submittedName>
        <fullName evidence="6">DoxX family membrane protein</fullName>
    </submittedName>
</protein>
<keyword evidence="2 5" id="KW-0812">Transmembrane</keyword>
<sequence length="137" mass="14111">MDVVALIGRILFALLFLGSAFGHFTQTEAMAGYAGSKGVPAAKLAVLAGGVVLLLGGLMILLGVWADLGALLLALFLLPTAVLMHGFWKETDAQAKQMEMVQFQKDVGLAGAALLLFALYAGYGAGLGLTITGPLFG</sequence>
<evidence type="ECO:0000256" key="2">
    <source>
        <dbReference type="ARBA" id="ARBA00022692"/>
    </source>
</evidence>